<reference evidence="10 11" key="1">
    <citation type="submission" date="2014-04" db="EMBL/GenBank/DDBJ databases">
        <authorList>
            <consortium name="DOE Joint Genome Institute"/>
            <person name="Kuo A."/>
            <person name="Tarkka M."/>
            <person name="Buscot F."/>
            <person name="Kohler A."/>
            <person name="Nagy L.G."/>
            <person name="Floudas D."/>
            <person name="Copeland A."/>
            <person name="Barry K.W."/>
            <person name="Cichocki N."/>
            <person name="Veneault-Fourrey C."/>
            <person name="LaButti K."/>
            <person name="Lindquist E.A."/>
            <person name="Lipzen A."/>
            <person name="Lundell T."/>
            <person name="Morin E."/>
            <person name="Murat C."/>
            <person name="Sun H."/>
            <person name="Tunlid A."/>
            <person name="Henrissat B."/>
            <person name="Grigoriev I.V."/>
            <person name="Hibbett D.S."/>
            <person name="Martin F."/>
            <person name="Nordberg H.P."/>
            <person name="Cantor M.N."/>
            <person name="Hua S.X."/>
        </authorList>
    </citation>
    <scope>NUCLEOTIDE SEQUENCE [LARGE SCALE GENOMIC DNA]</scope>
    <source>
        <strain evidence="10 11">F 1598</strain>
    </source>
</reference>
<evidence type="ECO:0000256" key="8">
    <source>
        <dbReference type="SAM" id="Phobius"/>
    </source>
</evidence>
<feature type="transmembrane region" description="Helical" evidence="8">
    <location>
        <begin position="188"/>
        <end position="209"/>
    </location>
</feature>
<evidence type="ECO:0000256" key="4">
    <source>
        <dbReference type="ARBA" id="ARBA00022824"/>
    </source>
</evidence>
<reference evidence="11" key="2">
    <citation type="submission" date="2015-01" db="EMBL/GenBank/DDBJ databases">
        <title>Evolutionary Origins and Diversification of the Mycorrhizal Mutualists.</title>
        <authorList>
            <consortium name="DOE Joint Genome Institute"/>
            <consortium name="Mycorrhizal Genomics Consortium"/>
            <person name="Kohler A."/>
            <person name="Kuo A."/>
            <person name="Nagy L.G."/>
            <person name="Floudas D."/>
            <person name="Copeland A."/>
            <person name="Barry K.W."/>
            <person name="Cichocki N."/>
            <person name="Veneault-Fourrey C."/>
            <person name="LaButti K."/>
            <person name="Lindquist E.A."/>
            <person name="Lipzen A."/>
            <person name="Lundell T."/>
            <person name="Morin E."/>
            <person name="Murat C."/>
            <person name="Riley R."/>
            <person name="Ohm R."/>
            <person name="Sun H."/>
            <person name="Tunlid A."/>
            <person name="Henrissat B."/>
            <person name="Grigoriev I.V."/>
            <person name="Hibbett D.S."/>
            <person name="Martin F."/>
        </authorList>
    </citation>
    <scope>NUCLEOTIDE SEQUENCE [LARGE SCALE GENOMIC DNA]</scope>
    <source>
        <strain evidence="11">F 1598</strain>
    </source>
</reference>
<evidence type="ECO:0000256" key="6">
    <source>
        <dbReference type="ARBA" id="ARBA00023136"/>
    </source>
</evidence>
<feature type="domain" description="Phosphatidic acid phosphatase type 2/haloperoxidase" evidence="9">
    <location>
        <begin position="44"/>
        <end position="182"/>
    </location>
</feature>
<feature type="transmembrane region" description="Helical" evidence="8">
    <location>
        <begin position="135"/>
        <end position="153"/>
    </location>
</feature>
<dbReference type="PANTHER" id="PTHR14969:SF28">
    <property type="entry name" value="DIHYDROSPHINGOSINE 1-PHOSPHATE PHOSPHATASE LCB3-RELATED"/>
    <property type="match status" value="1"/>
</dbReference>
<dbReference type="GO" id="GO:0005789">
    <property type="term" value="C:endoplasmic reticulum membrane"/>
    <property type="evidence" value="ECO:0007669"/>
    <property type="project" value="UniProtKB-SubCell"/>
</dbReference>
<evidence type="ECO:0000256" key="2">
    <source>
        <dbReference type="ARBA" id="ARBA00022692"/>
    </source>
</evidence>
<dbReference type="Gene3D" id="1.20.144.10">
    <property type="entry name" value="Phosphatidic acid phosphatase type 2/haloperoxidase"/>
    <property type="match status" value="1"/>
</dbReference>
<feature type="transmembrane region" description="Helical" evidence="8">
    <location>
        <begin position="221"/>
        <end position="242"/>
    </location>
</feature>
<feature type="transmembrane region" description="Helical" evidence="8">
    <location>
        <begin position="429"/>
        <end position="454"/>
    </location>
</feature>
<evidence type="ECO:0000259" key="9">
    <source>
        <dbReference type="Pfam" id="PF01569"/>
    </source>
</evidence>
<feature type="transmembrane region" description="Helical" evidence="8">
    <location>
        <begin position="20"/>
        <end position="38"/>
    </location>
</feature>
<dbReference type="PANTHER" id="PTHR14969">
    <property type="entry name" value="SPHINGOSINE-1-PHOSPHATE PHOSPHOHYDROLASE"/>
    <property type="match status" value="1"/>
</dbReference>
<keyword evidence="5 8" id="KW-1133">Transmembrane helix</keyword>
<dbReference type="GO" id="GO:0042392">
    <property type="term" value="F:sphingosine-1-phosphate phosphatase activity"/>
    <property type="evidence" value="ECO:0007669"/>
    <property type="project" value="TreeGrafter"/>
</dbReference>
<comment type="subcellular location">
    <subcellularLocation>
        <location evidence="1">Endoplasmic reticulum membrane</location>
        <topology evidence="1">Multi-pass membrane protein</topology>
    </subcellularLocation>
</comment>
<evidence type="ECO:0000256" key="7">
    <source>
        <dbReference type="ARBA" id="ARBA00038324"/>
    </source>
</evidence>
<dbReference type="InterPro" id="IPR000326">
    <property type="entry name" value="PAP2/HPO"/>
</dbReference>
<evidence type="ECO:0000256" key="1">
    <source>
        <dbReference type="ARBA" id="ARBA00004477"/>
    </source>
</evidence>
<accession>A0A0C3BGZ8</accession>
<protein>
    <recommendedName>
        <fullName evidence="9">Phosphatidic acid phosphatase type 2/haloperoxidase domain-containing protein</fullName>
    </recommendedName>
</protein>
<dbReference type="Proteomes" id="UP000054166">
    <property type="component" value="Unassembled WGS sequence"/>
</dbReference>
<sequence>MQARVRTPWLDQYFVYTSSLGTHTFFMTGLPACFFFGYDQFGRGLLLVLALGVYVSSFAKDVACVPRPYAPPVTRLTISNHHLEYGFPSTHSTNSISIALFIYTHVHRLASLPAPSTNLITTLAPPSDWSISPTTYWVSTVFLAWYTFSIIYGRLYCAMHSFTDCALGAMMGAVIWAIYWVTEDAVENWLIHAGWSVPLLVIPISLIMVNQHPVPIDDCPCFEDAIAFVSVLMGSLLGRWHAVHYGFDASFFGTSMPGSAGSGWADRSMWWSVAAVKMIFGILVIFTWRIFAKSVLHMVLPPTFRLLAQAFTLPNRRFYTPATDYKNVPSELGLRPIPSVIDLPEHLAMETETDYITKASGLGFGVGETELKARSGKVNGNKTVRGYGTVYGVGNEKGNWELEKDGSGKDEVKEDATVKHYDADVLTKVIVYFGIALLACTWLPILFEVVGWGVKSW</sequence>
<dbReference type="SUPFAM" id="SSF48317">
    <property type="entry name" value="Acid phosphatase/Vanadium-dependent haloperoxidase"/>
    <property type="match status" value="1"/>
</dbReference>
<dbReference type="STRING" id="765440.A0A0C3BGZ8"/>
<dbReference type="FunCoup" id="A0A0C3BGZ8">
    <property type="interactions" value="314"/>
</dbReference>
<evidence type="ECO:0000256" key="3">
    <source>
        <dbReference type="ARBA" id="ARBA00022801"/>
    </source>
</evidence>
<organism evidence="10 11">
    <name type="scientific">Piloderma croceum (strain F 1598)</name>
    <dbReference type="NCBI Taxonomy" id="765440"/>
    <lineage>
        <taxon>Eukaryota</taxon>
        <taxon>Fungi</taxon>
        <taxon>Dikarya</taxon>
        <taxon>Basidiomycota</taxon>
        <taxon>Agaricomycotina</taxon>
        <taxon>Agaricomycetes</taxon>
        <taxon>Agaricomycetidae</taxon>
        <taxon>Atheliales</taxon>
        <taxon>Atheliaceae</taxon>
        <taxon>Piloderma</taxon>
    </lineage>
</organism>
<keyword evidence="3" id="KW-0378">Hydrolase</keyword>
<evidence type="ECO:0000313" key="11">
    <source>
        <dbReference type="Proteomes" id="UP000054166"/>
    </source>
</evidence>
<keyword evidence="2 8" id="KW-0812">Transmembrane</keyword>
<dbReference type="InterPro" id="IPR036938">
    <property type="entry name" value="PAP2/HPO_sf"/>
</dbReference>
<name>A0A0C3BGZ8_PILCF</name>
<feature type="transmembrane region" description="Helical" evidence="8">
    <location>
        <begin position="165"/>
        <end position="182"/>
    </location>
</feature>
<keyword evidence="4" id="KW-0256">Endoplasmic reticulum</keyword>
<dbReference type="HOGENOM" id="CLU_019266_0_0_1"/>
<dbReference type="InParanoid" id="A0A0C3BGZ8"/>
<feature type="transmembrane region" description="Helical" evidence="8">
    <location>
        <begin position="269"/>
        <end position="291"/>
    </location>
</feature>
<proteinExistence type="inferred from homology"/>
<dbReference type="OrthoDB" id="301434at2759"/>
<keyword evidence="11" id="KW-1185">Reference proteome</keyword>
<dbReference type="EMBL" id="KN832984">
    <property type="protein sequence ID" value="KIM85583.1"/>
    <property type="molecule type" value="Genomic_DNA"/>
</dbReference>
<keyword evidence="6 8" id="KW-0472">Membrane</keyword>
<comment type="similarity">
    <text evidence="7">Belongs to the type 2 lipid phosphate phosphatase family.</text>
</comment>
<evidence type="ECO:0000313" key="10">
    <source>
        <dbReference type="EMBL" id="KIM85583.1"/>
    </source>
</evidence>
<evidence type="ECO:0000256" key="5">
    <source>
        <dbReference type="ARBA" id="ARBA00022989"/>
    </source>
</evidence>
<dbReference type="Pfam" id="PF01569">
    <property type="entry name" value="PAP2"/>
    <property type="match status" value="1"/>
</dbReference>
<dbReference type="AlphaFoldDB" id="A0A0C3BGZ8"/>
<gene>
    <name evidence="10" type="ORF">PILCRDRAFT_816786</name>
</gene>